<accession>A0A8K0W402</accession>
<evidence type="ECO:0000313" key="3">
    <source>
        <dbReference type="Proteomes" id="UP000813461"/>
    </source>
</evidence>
<comment type="caution">
    <text evidence="2">The sequence shown here is derived from an EMBL/GenBank/DDBJ whole genome shotgun (WGS) entry which is preliminary data.</text>
</comment>
<dbReference type="EMBL" id="JAGMVJ010000001">
    <property type="protein sequence ID" value="KAH7094314.1"/>
    <property type="molecule type" value="Genomic_DNA"/>
</dbReference>
<feature type="chain" id="PRO_5035453581" description="Hydrophobin" evidence="1">
    <location>
        <begin position="25"/>
        <end position="138"/>
    </location>
</feature>
<gene>
    <name evidence="2" type="ORF">FB567DRAFT_1242</name>
</gene>
<evidence type="ECO:0008006" key="4">
    <source>
        <dbReference type="Google" id="ProtNLM"/>
    </source>
</evidence>
<organism evidence="2 3">
    <name type="scientific">Paraphoma chrysanthemicola</name>
    <dbReference type="NCBI Taxonomy" id="798071"/>
    <lineage>
        <taxon>Eukaryota</taxon>
        <taxon>Fungi</taxon>
        <taxon>Dikarya</taxon>
        <taxon>Ascomycota</taxon>
        <taxon>Pezizomycotina</taxon>
        <taxon>Dothideomycetes</taxon>
        <taxon>Pleosporomycetidae</taxon>
        <taxon>Pleosporales</taxon>
        <taxon>Pleosporineae</taxon>
        <taxon>Phaeosphaeriaceae</taxon>
        <taxon>Paraphoma</taxon>
    </lineage>
</organism>
<keyword evidence="1" id="KW-0732">Signal</keyword>
<dbReference type="AlphaFoldDB" id="A0A8K0W402"/>
<evidence type="ECO:0000256" key="1">
    <source>
        <dbReference type="SAM" id="SignalP"/>
    </source>
</evidence>
<protein>
    <recommendedName>
        <fullName evidence="4">Hydrophobin</fullName>
    </recommendedName>
</protein>
<proteinExistence type="predicted"/>
<name>A0A8K0W402_9PLEO</name>
<dbReference type="Proteomes" id="UP000813461">
    <property type="component" value="Unassembled WGS sequence"/>
</dbReference>
<feature type="non-terminal residue" evidence="2">
    <location>
        <position position="138"/>
    </location>
</feature>
<keyword evidence="3" id="KW-1185">Reference proteome</keyword>
<reference evidence="2" key="1">
    <citation type="journal article" date="2021" name="Nat. Commun.">
        <title>Genetic determinants of endophytism in the Arabidopsis root mycobiome.</title>
        <authorList>
            <person name="Mesny F."/>
            <person name="Miyauchi S."/>
            <person name="Thiergart T."/>
            <person name="Pickel B."/>
            <person name="Atanasova L."/>
            <person name="Karlsson M."/>
            <person name="Huettel B."/>
            <person name="Barry K.W."/>
            <person name="Haridas S."/>
            <person name="Chen C."/>
            <person name="Bauer D."/>
            <person name="Andreopoulos W."/>
            <person name="Pangilinan J."/>
            <person name="LaButti K."/>
            <person name="Riley R."/>
            <person name="Lipzen A."/>
            <person name="Clum A."/>
            <person name="Drula E."/>
            <person name="Henrissat B."/>
            <person name="Kohler A."/>
            <person name="Grigoriev I.V."/>
            <person name="Martin F.M."/>
            <person name="Hacquard S."/>
        </authorList>
    </citation>
    <scope>NUCLEOTIDE SEQUENCE</scope>
    <source>
        <strain evidence="2">MPI-SDFR-AT-0120</strain>
    </source>
</reference>
<evidence type="ECO:0000313" key="2">
    <source>
        <dbReference type="EMBL" id="KAH7094314.1"/>
    </source>
</evidence>
<sequence length="138" mass="14920">SDRISFVALIVFLVFLLVLPKTFHQHLKTHHSAHQNSNEPNDAPGALACSPMVSIITLTSSTTANDHFILARPGHVTVLSVDLVIYLFDIMVEINNLALLALNVSIISQANSIGNVGLCVGEMKQERFGEPAICGIEC</sequence>
<feature type="signal peptide" evidence="1">
    <location>
        <begin position="1"/>
        <end position="24"/>
    </location>
</feature>